<evidence type="ECO:0000256" key="2">
    <source>
        <dbReference type="ARBA" id="ARBA00010219"/>
    </source>
</evidence>
<keyword evidence="5 8" id="KW-0457">Lysine biosynthesis</keyword>
<keyword evidence="8" id="KW-0963">Cytoplasm</keyword>
<feature type="site" description="Could be important to modulate the pK values of the two catalytic cysteine residues" evidence="8">
    <location>
        <position position="217"/>
    </location>
</feature>
<protein>
    <recommendedName>
        <fullName evidence="3 8">Diaminopimelate epimerase</fullName>
        <shortName evidence="8">DAP epimerase</shortName>
        <ecNumber evidence="3 8">5.1.1.7</ecNumber>
    </recommendedName>
    <alternativeName>
        <fullName evidence="8">PLP-independent amino acid racemase</fullName>
    </alternativeName>
</protein>
<keyword evidence="11" id="KW-1185">Reference proteome</keyword>
<dbReference type="NCBIfam" id="TIGR00652">
    <property type="entry name" value="DapF"/>
    <property type="match status" value="1"/>
</dbReference>
<evidence type="ECO:0000313" key="11">
    <source>
        <dbReference type="Proteomes" id="UP000721236"/>
    </source>
</evidence>
<keyword evidence="4 8" id="KW-0028">Amino-acid biosynthesis</keyword>
<dbReference type="RefSeq" id="WP_222202685.1">
    <property type="nucleotide sequence ID" value="NZ_CAJZAH010000002.1"/>
</dbReference>
<feature type="active site" description="Proton donor" evidence="8">
    <location>
        <position position="75"/>
    </location>
</feature>
<comment type="function">
    <text evidence="8">Catalyzes the stereoinversion of LL-2,6-diaminopimelate (L,L-DAP) to meso-diaminopimelate (meso-DAP), a precursor of L-lysine and an essential component of the bacterial peptidoglycan.</text>
</comment>
<name>A0ABM8X7A1_9BURK</name>
<feature type="site" description="Could be important to modulate the pK values of the two catalytic cysteine residues" evidence="8">
    <location>
        <position position="168"/>
    </location>
</feature>
<feature type="active site" evidence="9">
    <location>
        <position position="75"/>
    </location>
</feature>
<dbReference type="HAMAP" id="MF_00197">
    <property type="entry name" value="DAP_epimerase"/>
    <property type="match status" value="1"/>
</dbReference>
<feature type="binding site" evidence="8">
    <location>
        <position position="13"/>
    </location>
    <ligand>
        <name>substrate</name>
    </ligand>
</feature>
<evidence type="ECO:0000256" key="7">
    <source>
        <dbReference type="ARBA" id="ARBA00051712"/>
    </source>
</evidence>
<accession>A0ABM8X7A1</accession>
<sequence length="288" mass="31204">MKLKFTKMHGAGNDFVVLDGINQTLDLSTEQWRALASRHFGVGADQILIVEKPTRDDVDFRYRIFNADGGEVEHCGNGARCFVRYVTEHGFTDKRSVRVQVMNGVITLTLQDDGQVTVDMGPPEFEPARIPFDPQGLSSRADGDDTLYGLEVNGRTAWISAVSMGNPHAVQVVDDTELFPVREDGPVIENHPSFPNRVNAGFMQVVDRHTIRLRVFERGAGETLACGTGACAAVVAGIRRGLLDSPVRVHTHGGDLNIAWHGAGSPVEMTGPATTVFEGTIDLAALPA</sequence>
<dbReference type="SUPFAM" id="SSF54506">
    <property type="entry name" value="Diaminopimelate epimerase-like"/>
    <property type="match status" value="1"/>
</dbReference>
<dbReference type="Proteomes" id="UP000721236">
    <property type="component" value="Unassembled WGS sequence"/>
</dbReference>
<comment type="catalytic activity">
    <reaction evidence="7 8">
        <text>(2S,6S)-2,6-diaminopimelate = meso-2,6-diaminopimelate</text>
        <dbReference type="Rhea" id="RHEA:15393"/>
        <dbReference type="ChEBI" id="CHEBI:57609"/>
        <dbReference type="ChEBI" id="CHEBI:57791"/>
        <dbReference type="EC" id="5.1.1.7"/>
    </reaction>
</comment>
<proteinExistence type="inferred from homology"/>
<dbReference type="EMBL" id="CAJZAH010000002">
    <property type="protein sequence ID" value="CAG9175770.1"/>
    <property type="molecule type" value="Genomic_DNA"/>
</dbReference>
<reference evidence="10 11" key="1">
    <citation type="submission" date="2021-08" db="EMBL/GenBank/DDBJ databases">
        <authorList>
            <person name="Peeters C."/>
        </authorList>
    </citation>
    <scope>NUCLEOTIDE SEQUENCE [LARGE SCALE GENOMIC DNA]</scope>
    <source>
        <strain evidence="10 11">LMG 21510</strain>
    </source>
</reference>
<dbReference type="InterPro" id="IPR018510">
    <property type="entry name" value="DAP_epimerase_AS"/>
</dbReference>
<dbReference type="Gene3D" id="3.10.310.10">
    <property type="entry name" value="Diaminopimelate Epimerase, Chain A, domain 1"/>
    <property type="match status" value="2"/>
</dbReference>
<dbReference type="Pfam" id="PF01678">
    <property type="entry name" value="DAP_epimerase"/>
    <property type="match status" value="2"/>
</dbReference>
<feature type="binding site" evidence="8">
    <location>
        <position position="166"/>
    </location>
    <ligand>
        <name>substrate</name>
    </ligand>
</feature>
<evidence type="ECO:0000256" key="3">
    <source>
        <dbReference type="ARBA" id="ARBA00013080"/>
    </source>
</evidence>
<comment type="caution">
    <text evidence="10">The sequence shown here is derived from an EMBL/GenBank/DDBJ whole genome shotgun (WGS) entry which is preliminary data.</text>
</comment>
<dbReference type="PANTHER" id="PTHR31689:SF0">
    <property type="entry name" value="DIAMINOPIMELATE EPIMERASE"/>
    <property type="match status" value="1"/>
</dbReference>
<feature type="binding site" evidence="8">
    <location>
        <begin position="227"/>
        <end position="228"/>
    </location>
    <ligand>
        <name>substrate</name>
    </ligand>
</feature>
<evidence type="ECO:0000256" key="5">
    <source>
        <dbReference type="ARBA" id="ARBA00023154"/>
    </source>
</evidence>
<feature type="active site" description="Proton acceptor" evidence="8">
    <location>
        <position position="226"/>
    </location>
</feature>
<keyword evidence="6 8" id="KW-0413">Isomerase</keyword>
<dbReference type="PROSITE" id="PS01326">
    <property type="entry name" value="DAP_EPIMERASE"/>
    <property type="match status" value="1"/>
</dbReference>
<evidence type="ECO:0000256" key="1">
    <source>
        <dbReference type="ARBA" id="ARBA00005196"/>
    </source>
</evidence>
<evidence type="ECO:0000256" key="4">
    <source>
        <dbReference type="ARBA" id="ARBA00022605"/>
    </source>
</evidence>
<feature type="binding site" evidence="8">
    <location>
        <begin position="76"/>
        <end position="77"/>
    </location>
    <ligand>
        <name>substrate</name>
    </ligand>
</feature>
<evidence type="ECO:0000256" key="8">
    <source>
        <dbReference type="HAMAP-Rule" id="MF_00197"/>
    </source>
</evidence>
<gene>
    <name evidence="8 10" type="primary">dapF</name>
    <name evidence="10" type="ORF">LMG21510_02955</name>
</gene>
<organism evidence="10 11">
    <name type="scientific">Cupriavidus respiraculi</name>
    <dbReference type="NCBI Taxonomy" id="195930"/>
    <lineage>
        <taxon>Bacteria</taxon>
        <taxon>Pseudomonadati</taxon>
        <taxon>Pseudomonadota</taxon>
        <taxon>Betaproteobacteria</taxon>
        <taxon>Burkholderiales</taxon>
        <taxon>Burkholderiaceae</taxon>
        <taxon>Cupriavidus</taxon>
    </lineage>
</organism>
<comment type="similarity">
    <text evidence="2 8">Belongs to the diaminopimelate epimerase family.</text>
</comment>
<evidence type="ECO:0000313" key="10">
    <source>
        <dbReference type="EMBL" id="CAG9175770.1"/>
    </source>
</evidence>
<comment type="pathway">
    <text evidence="1 8">Amino-acid biosynthesis; L-lysine biosynthesis via DAP pathway; DL-2,6-diaminopimelate from LL-2,6-diaminopimelate: step 1/1.</text>
</comment>
<feature type="binding site" evidence="8">
    <location>
        <begin position="217"/>
        <end position="218"/>
    </location>
    <ligand>
        <name>substrate</name>
    </ligand>
</feature>
<dbReference type="EC" id="5.1.1.7" evidence="3 8"/>
<feature type="binding site" evidence="8">
    <location>
        <position position="199"/>
    </location>
    <ligand>
        <name>substrate</name>
    </ligand>
</feature>
<feature type="binding site" evidence="8">
    <location>
        <position position="46"/>
    </location>
    <ligand>
        <name>substrate</name>
    </ligand>
</feature>
<dbReference type="PANTHER" id="PTHR31689">
    <property type="entry name" value="DIAMINOPIMELATE EPIMERASE, CHLOROPLASTIC"/>
    <property type="match status" value="1"/>
</dbReference>
<dbReference type="InterPro" id="IPR001653">
    <property type="entry name" value="DAP_epimerase_DapF"/>
</dbReference>
<feature type="binding site" evidence="8">
    <location>
        <position position="66"/>
    </location>
    <ligand>
        <name>substrate</name>
    </ligand>
</feature>
<comment type="subcellular location">
    <subcellularLocation>
        <location evidence="8">Cytoplasm</location>
    </subcellularLocation>
</comment>
<dbReference type="GO" id="GO:0008837">
    <property type="term" value="F:diaminopimelate epimerase activity"/>
    <property type="evidence" value="ECO:0007669"/>
    <property type="project" value="UniProtKB-EC"/>
</dbReference>
<comment type="subunit">
    <text evidence="8">Homodimer.</text>
</comment>
<evidence type="ECO:0000256" key="9">
    <source>
        <dbReference type="PROSITE-ProRule" id="PRU10125"/>
    </source>
</evidence>
<evidence type="ECO:0000256" key="6">
    <source>
        <dbReference type="ARBA" id="ARBA00023235"/>
    </source>
</evidence>